<reference evidence="8" key="1">
    <citation type="journal article" date="2015" name="Nature">
        <title>Complex archaea that bridge the gap between prokaryotes and eukaryotes.</title>
        <authorList>
            <person name="Spang A."/>
            <person name="Saw J.H."/>
            <person name="Jorgensen S.L."/>
            <person name="Zaremba-Niedzwiedzka K."/>
            <person name="Martijn J."/>
            <person name="Lind A.E."/>
            <person name="van Eijk R."/>
            <person name="Schleper C."/>
            <person name="Guy L."/>
            <person name="Ettema T.J."/>
        </authorList>
    </citation>
    <scope>NUCLEOTIDE SEQUENCE</scope>
</reference>
<comment type="similarity">
    <text evidence="2">Belongs to the PhoH family.</text>
</comment>
<accession>A0A0F8VVI0</accession>
<evidence type="ECO:0000313" key="8">
    <source>
        <dbReference type="EMBL" id="KKK48353.1"/>
    </source>
</evidence>
<keyword evidence="3" id="KW-0963">Cytoplasm</keyword>
<evidence type="ECO:0000256" key="5">
    <source>
        <dbReference type="ARBA" id="ARBA00022840"/>
    </source>
</evidence>
<comment type="subcellular location">
    <subcellularLocation>
        <location evidence="1">Cytoplasm</location>
    </subcellularLocation>
</comment>
<dbReference type="AlphaFoldDB" id="A0A0F8VVI0"/>
<dbReference type="Pfam" id="PF02562">
    <property type="entry name" value="PhoH"/>
    <property type="match status" value="1"/>
</dbReference>
<dbReference type="Gene3D" id="3.40.50.300">
    <property type="entry name" value="P-loop containing nucleotide triphosphate hydrolases"/>
    <property type="match status" value="1"/>
</dbReference>
<protein>
    <recommendedName>
        <fullName evidence="6">PhoH-like protein</fullName>
    </recommendedName>
</protein>
<evidence type="ECO:0000256" key="6">
    <source>
        <dbReference type="ARBA" id="ARBA00039970"/>
    </source>
</evidence>
<dbReference type="EMBL" id="LAZR01069107">
    <property type="protein sequence ID" value="KKK48353.1"/>
    <property type="molecule type" value="Genomic_DNA"/>
</dbReference>
<proteinExistence type="inferred from homology"/>
<evidence type="ECO:0000256" key="4">
    <source>
        <dbReference type="ARBA" id="ARBA00022741"/>
    </source>
</evidence>
<dbReference type="GO" id="GO:0005829">
    <property type="term" value="C:cytosol"/>
    <property type="evidence" value="ECO:0007669"/>
    <property type="project" value="TreeGrafter"/>
</dbReference>
<organism evidence="8">
    <name type="scientific">marine sediment metagenome</name>
    <dbReference type="NCBI Taxonomy" id="412755"/>
    <lineage>
        <taxon>unclassified sequences</taxon>
        <taxon>metagenomes</taxon>
        <taxon>ecological metagenomes</taxon>
    </lineage>
</organism>
<name>A0A0F8VVI0_9ZZZZ</name>
<keyword evidence="5" id="KW-0067">ATP-binding</keyword>
<feature type="domain" description="PhoH-like protein" evidence="7">
    <location>
        <begin position="104"/>
        <end position="139"/>
    </location>
</feature>
<dbReference type="SUPFAM" id="SSF52540">
    <property type="entry name" value="P-loop containing nucleoside triphosphate hydrolases"/>
    <property type="match status" value="1"/>
</dbReference>
<feature type="non-terminal residue" evidence="8">
    <location>
        <position position="179"/>
    </location>
</feature>
<dbReference type="InterPro" id="IPR027417">
    <property type="entry name" value="P-loop_NTPase"/>
</dbReference>
<evidence type="ECO:0000256" key="2">
    <source>
        <dbReference type="ARBA" id="ARBA00010393"/>
    </source>
</evidence>
<dbReference type="InterPro" id="IPR003714">
    <property type="entry name" value="PhoH"/>
</dbReference>
<dbReference type="InterPro" id="IPR051451">
    <property type="entry name" value="PhoH2-like"/>
</dbReference>
<comment type="caution">
    <text evidence="8">The sequence shown here is derived from an EMBL/GenBank/DDBJ whole genome shotgun (WGS) entry which is preliminary data.</text>
</comment>
<sequence>MREQITLDVTVAAELAGAEDMVLKALEEHLDCDVFLRGNVLTLEGDDAAVRAGHDVIRELSGLIEQGHQIAPGTIGAVTSALDQRQSPSTILGDVVWTHRSTSVAPKTINQKRYVDSIRENTITFAIGPPGTGKTYLVRSLLAAAPKAAFILIPPHLVEELGSPEILPSLTAAKGEMDG</sequence>
<gene>
    <name evidence="8" type="ORF">LCGC14_3145980</name>
</gene>
<keyword evidence="4" id="KW-0547">Nucleotide-binding</keyword>
<dbReference type="PANTHER" id="PTHR30473">
    <property type="entry name" value="PROTEIN PHOH"/>
    <property type="match status" value="1"/>
</dbReference>
<evidence type="ECO:0000256" key="3">
    <source>
        <dbReference type="ARBA" id="ARBA00022490"/>
    </source>
</evidence>
<evidence type="ECO:0000259" key="7">
    <source>
        <dbReference type="Pfam" id="PF02562"/>
    </source>
</evidence>
<evidence type="ECO:0000256" key="1">
    <source>
        <dbReference type="ARBA" id="ARBA00004496"/>
    </source>
</evidence>
<dbReference type="PANTHER" id="PTHR30473:SF1">
    <property type="entry name" value="PHOH-LIKE PROTEIN"/>
    <property type="match status" value="1"/>
</dbReference>
<dbReference type="GO" id="GO:0005524">
    <property type="term" value="F:ATP binding"/>
    <property type="evidence" value="ECO:0007669"/>
    <property type="project" value="UniProtKB-KW"/>
</dbReference>